<dbReference type="EMBL" id="JACAQA010000009">
    <property type="protein sequence ID" value="NWB86242.1"/>
    <property type="molecule type" value="Genomic_DNA"/>
</dbReference>
<dbReference type="RefSeq" id="WP_177101001.1">
    <property type="nucleotide sequence ID" value="NZ_JACAQA010000009.1"/>
</dbReference>
<evidence type="ECO:0000256" key="1">
    <source>
        <dbReference type="SAM" id="MobiDB-lite"/>
    </source>
</evidence>
<proteinExistence type="predicted"/>
<gene>
    <name evidence="2" type="ORF">HX830_15280</name>
</gene>
<evidence type="ECO:0000313" key="2">
    <source>
        <dbReference type="EMBL" id="NWB86242.1"/>
    </source>
</evidence>
<feature type="region of interest" description="Disordered" evidence="1">
    <location>
        <begin position="1"/>
        <end position="30"/>
    </location>
</feature>
<name>A0A7Y7WRV9_9PSED</name>
<feature type="compositionally biased region" description="Acidic residues" evidence="1">
    <location>
        <begin position="1"/>
        <end position="11"/>
    </location>
</feature>
<reference evidence="2 3" key="1">
    <citation type="submission" date="2020-04" db="EMBL/GenBank/DDBJ databases">
        <title>Molecular characterization of pseudomonads from Agaricus bisporus reveal novel blotch 2 pathogens in Western Europe.</title>
        <authorList>
            <person name="Taparia T."/>
            <person name="Krijger M."/>
            <person name="Haynes E."/>
            <person name="Elpinstone J.G."/>
            <person name="Noble R."/>
            <person name="Van Der Wolf J."/>
        </authorList>
    </citation>
    <scope>NUCLEOTIDE SEQUENCE [LARGE SCALE GENOMIC DNA]</scope>
    <source>
        <strain evidence="2 3">G9001</strain>
    </source>
</reference>
<evidence type="ECO:0000313" key="3">
    <source>
        <dbReference type="Proteomes" id="UP000522864"/>
    </source>
</evidence>
<comment type="caution">
    <text evidence="2">The sequence shown here is derived from an EMBL/GenBank/DDBJ whole genome shotgun (WGS) entry which is preliminary data.</text>
</comment>
<protein>
    <submittedName>
        <fullName evidence="2">Uncharacterized protein</fullName>
    </submittedName>
</protein>
<dbReference type="Proteomes" id="UP000522864">
    <property type="component" value="Unassembled WGS sequence"/>
</dbReference>
<sequence length="167" mass="18969">MKNLDDFTDFENGERNGWENEIGSPDGILKTEAGPEGPNTFWSGKLEWRPPNTFLPSLFKMFTLSGKEQEKEWLEISFKYRVYPPEPGEATTITGVITQHFSIAYNNFFIDEYTPTNEWLQGDPIKILVVYSNNLSHLLIGARNGTGPGVSRKIDIDDIKVVRTPVK</sequence>
<organism evidence="2 3">
    <name type="scientific">Pseudomonas gingeri</name>
    <dbReference type="NCBI Taxonomy" id="117681"/>
    <lineage>
        <taxon>Bacteria</taxon>
        <taxon>Pseudomonadati</taxon>
        <taxon>Pseudomonadota</taxon>
        <taxon>Gammaproteobacteria</taxon>
        <taxon>Pseudomonadales</taxon>
        <taxon>Pseudomonadaceae</taxon>
        <taxon>Pseudomonas</taxon>
    </lineage>
</organism>
<dbReference type="AlphaFoldDB" id="A0A7Y7WRV9"/>
<accession>A0A7Y7WRV9</accession>